<dbReference type="InterPro" id="IPR000792">
    <property type="entry name" value="Tscrpt_reg_LuxR_C"/>
</dbReference>
<evidence type="ECO:0000256" key="1">
    <source>
        <dbReference type="ARBA" id="ARBA00023125"/>
    </source>
</evidence>
<dbReference type="SMART" id="SM00421">
    <property type="entry name" value="HTH_LUXR"/>
    <property type="match status" value="1"/>
</dbReference>
<dbReference type="GO" id="GO:0003677">
    <property type="term" value="F:DNA binding"/>
    <property type="evidence" value="ECO:0007669"/>
    <property type="project" value="UniProtKB-KW"/>
</dbReference>
<proteinExistence type="predicted"/>
<dbReference type="AlphaFoldDB" id="A0A0T9UW66"/>
<dbReference type="SUPFAM" id="SSF46894">
    <property type="entry name" value="C-terminal effector domain of the bipartite response regulators"/>
    <property type="match status" value="1"/>
</dbReference>
<evidence type="ECO:0000313" key="4">
    <source>
        <dbReference type="Proteomes" id="UP000040088"/>
    </source>
</evidence>
<sequence>MKDDLSNMLSFLIRFWEKSSEPWGVKDNQSRFIYANKKYHQLLTLPDDFCVEGRLDGELPASTSEFQTEFQEHDRKVESLQDRITSLEIHAFEGSPYVQPWFFDKYPLIDEDGTSVGTIFHGRAVDNMTLSYLGKIKIPTSIVFTPPSNLFSNREWEVLFYLLHAYSSAEIASKIFLSSRTVCNIIQSIYRKAGVSSKRQIIEYCDANNINNYIPQSFFERSGSFLFMPKKANGD</sequence>
<organism evidence="3 4">
    <name type="scientific">Yersinia aleksiciae</name>
    <dbReference type="NCBI Taxonomy" id="263819"/>
    <lineage>
        <taxon>Bacteria</taxon>
        <taxon>Pseudomonadati</taxon>
        <taxon>Pseudomonadota</taxon>
        <taxon>Gammaproteobacteria</taxon>
        <taxon>Enterobacterales</taxon>
        <taxon>Yersiniaceae</taxon>
        <taxon>Yersinia</taxon>
    </lineage>
</organism>
<dbReference type="PROSITE" id="PS50043">
    <property type="entry name" value="HTH_LUXR_2"/>
    <property type="match status" value="1"/>
</dbReference>
<dbReference type="CDD" id="cd06170">
    <property type="entry name" value="LuxR_C_like"/>
    <property type="match status" value="1"/>
</dbReference>
<gene>
    <name evidence="3" type="ORF">ERS008460_03738</name>
</gene>
<dbReference type="InterPro" id="IPR013656">
    <property type="entry name" value="PAS_4"/>
</dbReference>
<protein>
    <submittedName>
        <fullName evidence="3">LuxR family transcription regulatory protein</fullName>
    </submittedName>
</protein>
<dbReference type="InterPro" id="IPR036388">
    <property type="entry name" value="WH-like_DNA-bd_sf"/>
</dbReference>
<dbReference type="Proteomes" id="UP000040088">
    <property type="component" value="Unassembled WGS sequence"/>
</dbReference>
<dbReference type="EMBL" id="CQEM01000022">
    <property type="protein sequence ID" value="CNL77324.1"/>
    <property type="molecule type" value="Genomic_DNA"/>
</dbReference>
<accession>A0A0T9UW66</accession>
<dbReference type="Pfam" id="PF00196">
    <property type="entry name" value="GerE"/>
    <property type="match status" value="1"/>
</dbReference>
<evidence type="ECO:0000259" key="2">
    <source>
        <dbReference type="PROSITE" id="PS50043"/>
    </source>
</evidence>
<dbReference type="GO" id="GO:0006355">
    <property type="term" value="P:regulation of DNA-templated transcription"/>
    <property type="evidence" value="ECO:0007669"/>
    <property type="project" value="InterPro"/>
</dbReference>
<evidence type="ECO:0000313" key="3">
    <source>
        <dbReference type="EMBL" id="CNL77324.1"/>
    </source>
</evidence>
<name>A0A0T9UW66_YERAE</name>
<reference evidence="4" key="1">
    <citation type="submission" date="2015-03" db="EMBL/GenBank/DDBJ databases">
        <authorList>
            <consortium name="Pathogen Informatics"/>
        </authorList>
    </citation>
    <scope>NUCLEOTIDE SEQUENCE [LARGE SCALE GENOMIC DNA]</scope>
    <source>
        <strain evidence="4">IP27925</strain>
    </source>
</reference>
<dbReference type="Gene3D" id="1.10.10.10">
    <property type="entry name" value="Winged helix-like DNA-binding domain superfamily/Winged helix DNA-binding domain"/>
    <property type="match status" value="1"/>
</dbReference>
<feature type="domain" description="HTH luxR-type" evidence="2">
    <location>
        <begin position="147"/>
        <end position="209"/>
    </location>
</feature>
<dbReference type="RefSeq" id="WP_050126907.1">
    <property type="nucleotide sequence ID" value="NZ_CQEM01000022.1"/>
</dbReference>
<keyword evidence="1" id="KW-0238">DNA-binding</keyword>
<dbReference type="InterPro" id="IPR016032">
    <property type="entry name" value="Sig_transdc_resp-reg_C-effctor"/>
</dbReference>
<dbReference type="Pfam" id="PF08448">
    <property type="entry name" value="PAS_4"/>
    <property type="match status" value="1"/>
</dbReference>